<dbReference type="InterPro" id="IPR016181">
    <property type="entry name" value="Acyl_CoA_acyltransferase"/>
</dbReference>
<sequence>MGVQIRLMQSADYAGAIRLWQGVPGLGLSSADREEAIQAFLLRNPNTSFIAAQDDQIVGTVLGGSDGRRGYLYHLAVHADCQKQGIGNALVQACLDALQAQGIEKCHIFVIADNQEGLKFWQNAGWNLREDIVIMSKNINR</sequence>
<keyword evidence="4" id="KW-0689">Ribosomal protein</keyword>
<organism evidence="4 5">
    <name type="scientific">Pelolinea submarina</name>
    <dbReference type="NCBI Taxonomy" id="913107"/>
    <lineage>
        <taxon>Bacteria</taxon>
        <taxon>Bacillati</taxon>
        <taxon>Chloroflexota</taxon>
        <taxon>Anaerolineae</taxon>
        <taxon>Anaerolineales</taxon>
        <taxon>Anaerolineaceae</taxon>
        <taxon>Pelolinea</taxon>
    </lineage>
</organism>
<dbReference type="InterPro" id="IPR050832">
    <property type="entry name" value="Bact_Acetyltransf"/>
</dbReference>
<keyword evidence="2" id="KW-0012">Acyltransferase</keyword>
<keyword evidence="4" id="KW-0687">Ribonucleoprotein</keyword>
<dbReference type="PROSITE" id="PS51186">
    <property type="entry name" value="GNAT"/>
    <property type="match status" value="1"/>
</dbReference>
<dbReference type="RefSeq" id="WP_198418403.1">
    <property type="nucleotide sequence ID" value="NZ_AP018437.1"/>
</dbReference>
<comment type="caution">
    <text evidence="4">The sequence shown here is derived from an EMBL/GenBank/DDBJ whole genome shotgun (WGS) entry which is preliminary data.</text>
</comment>
<dbReference type="PANTHER" id="PTHR43877">
    <property type="entry name" value="AMINOALKYLPHOSPHONATE N-ACETYLTRANSFERASE-RELATED-RELATED"/>
    <property type="match status" value="1"/>
</dbReference>
<feature type="domain" description="N-acetyltransferase" evidence="3">
    <location>
        <begin position="3"/>
        <end position="140"/>
    </location>
</feature>
<dbReference type="GO" id="GO:0005840">
    <property type="term" value="C:ribosome"/>
    <property type="evidence" value="ECO:0007669"/>
    <property type="project" value="UniProtKB-KW"/>
</dbReference>
<dbReference type="Proteomes" id="UP000256388">
    <property type="component" value="Unassembled WGS sequence"/>
</dbReference>
<dbReference type="SUPFAM" id="SSF55729">
    <property type="entry name" value="Acyl-CoA N-acyltransferases (Nat)"/>
    <property type="match status" value="1"/>
</dbReference>
<evidence type="ECO:0000256" key="1">
    <source>
        <dbReference type="ARBA" id="ARBA00022679"/>
    </source>
</evidence>
<dbReference type="GO" id="GO:0016747">
    <property type="term" value="F:acyltransferase activity, transferring groups other than amino-acyl groups"/>
    <property type="evidence" value="ECO:0007669"/>
    <property type="project" value="InterPro"/>
</dbReference>
<dbReference type="PANTHER" id="PTHR43877:SF1">
    <property type="entry name" value="ACETYLTRANSFERASE"/>
    <property type="match status" value="1"/>
</dbReference>
<evidence type="ECO:0000256" key="2">
    <source>
        <dbReference type="ARBA" id="ARBA00023315"/>
    </source>
</evidence>
<reference evidence="4 5" key="1">
    <citation type="submission" date="2018-08" db="EMBL/GenBank/DDBJ databases">
        <title>Genomic Encyclopedia of Type Strains, Phase IV (KMG-IV): sequencing the most valuable type-strain genomes for metagenomic binning, comparative biology and taxonomic classification.</title>
        <authorList>
            <person name="Goeker M."/>
        </authorList>
    </citation>
    <scope>NUCLEOTIDE SEQUENCE [LARGE SCALE GENOMIC DNA]</scope>
    <source>
        <strain evidence="4 5">DSM 23923</strain>
    </source>
</reference>
<evidence type="ECO:0000259" key="3">
    <source>
        <dbReference type="PROSITE" id="PS51186"/>
    </source>
</evidence>
<dbReference type="InterPro" id="IPR017255">
    <property type="entry name" value="AcTrfase_GNAT_prd"/>
</dbReference>
<dbReference type="Gene3D" id="3.40.630.30">
    <property type="match status" value="1"/>
</dbReference>
<protein>
    <submittedName>
        <fullName evidence="4">Ribosomal protein S18 acetylase RimI-like enzyme</fullName>
    </submittedName>
</protein>
<accession>A0A347ZRG6</accession>
<dbReference type="AlphaFoldDB" id="A0A347ZRG6"/>
<proteinExistence type="predicted"/>
<name>A0A347ZRG6_9CHLR</name>
<evidence type="ECO:0000313" key="5">
    <source>
        <dbReference type="Proteomes" id="UP000256388"/>
    </source>
</evidence>
<dbReference type="Pfam" id="PF00583">
    <property type="entry name" value="Acetyltransf_1"/>
    <property type="match status" value="1"/>
</dbReference>
<dbReference type="CDD" id="cd04301">
    <property type="entry name" value="NAT_SF"/>
    <property type="match status" value="1"/>
</dbReference>
<dbReference type="EMBL" id="QUMS01000001">
    <property type="protein sequence ID" value="REG11548.1"/>
    <property type="molecule type" value="Genomic_DNA"/>
</dbReference>
<gene>
    <name evidence="4" type="ORF">DFR64_1440</name>
</gene>
<evidence type="ECO:0000313" key="4">
    <source>
        <dbReference type="EMBL" id="REG11548.1"/>
    </source>
</evidence>
<dbReference type="InterPro" id="IPR000182">
    <property type="entry name" value="GNAT_dom"/>
</dbReference>
<dbReference type="PIRSF" id="PIRSF037663">
    <property type="entry name" value="Acetyltransf_GNAT_prd"/>
    <property type="match status" value="1"/>
</dbReference>
<keyword evidence="1" id="KW-0808">Transferase</keyword>
<keyword evidence="5" id="KW-1185">Reference proteome</keyword>